<dbReference type="Gene3D" id="3.20.20.70">
    <property type="entry name" value="Aldolase class I"/>
    <property type="match status" value="1"/>
</dbReference>
<dbReference type="eggNOG" id="COG1954">
    <property type="taxonomic scope" value="Bacteria"/>
</dbReference>
<name>E3DLL2_HALPG</name>
<accession>E3DLL2</accession>
<dbReference type="InterPro" id="IPR013785">
    <property type="entry name" value="Aldolase_TIM"/>
</dbReference>
<dbReference type="Pfam" id="PF04309">
    <property type="entry name" value="G3P_antiterm"/>
    <property type="match status" value="1"/>
</dbReference>
<dbReference type="STRING" id="572479.Hprae_0031"/>
<dbReference type="OrthoDB" id="9799580at2"/>
<dbReference type="PANTHER" id="PTHR35787">
    <property type="entry name" value="GLYCEROL UPTAKE OPERON ANTITERMINATOR REGULATORY PROTEIN"/>
    <property type="match status" value="1"/>
</dbReference>
<organism evidence="1 2">
    <name type="scientific">Halanaerobium praevalens (strain ATCC 33744 / DSM 2228 / GSL)</name>
    <dbReference type="NCBI Taxonomy" id="572479"/>
    <lineage>
        <taxon>Bacteria</taxon>
        <taxon>Bacillati</taxon>
        <taxon>Bacillota</taxon>
        <taxon>Clostridia</taxon>
        <taxon>Halanaerobiales</taxon>
        <taxon>Halanaerobiaceae</taxon>
        <taxon>Halanaerobium</taxon>
    </lineage>
</organism>
<keyword evidence="2" id="KW-1185">Reference proteome</keyword>
<dbReference type="KEGG" id="hpk:Hprae_0031"/>
<dbReference type="PATRIC" id="fig|572479.3.peg.32"/>
<dbReference type="Proteomes" id="UP000006866">
    <property type="component" value="Chromosome"/>
</dbReference>
<dbReference type="GO" id="GO:0006071">
    <property type="term" value="P:glycerol metabolic process"/>
    <property type="evidence" value="ECO:0007669"/>
    <property type="project" value="InterPro"/>
</dbReference>
<reference evidence="1 2" key="2">
    <citation type="journal article" date="2011" name="Stand. Genomic Sci.">
        <title>Complete genome sequence of the extremely halophilic Halanaerobium praevalens type strain (GSL).</title>
        <authorList>
            <person name="Ivanova N."/>
            <person name="Sikorski J."/>
            <person name="Chertkov O."/>
            <person name="Nolan M."/>
            <person name="Lucas S."/>
            <person name="Hammon N."/>
            <person name="Deshpande S."/>
            <person name="Cheng J.F."/>
            <person name="Tapia R."/>
            <person name="Han C."/>
            <person name="Goodwin L."/>
            <person name="Pitluck S."/>
            <person name="Huntemann M."/>
            <person name="Liolios K."/>
            <person name="Pagani I."/>
            <person name="Mavromatis K."/>
            <person name="Ovchinikova G."/>
            <person name="Pati A."/>
            <person name="Chen A."/>
            <person name="Palaniappan K."/>
            <person name="Land M."/>
            <person name="Hauser L."/>
            <person name="Brambilla E.M."/>
            <person name="Kannan K.P."/>
            <person name="Rohde M."/>
            <person name="Tindall B.J."/>
            <person name="Goker M."/>
            <person name="Detter J.C."/>
            <person name="Woyke T."/>
            <person name="Bristow J."/>
            <person name="Eisen J.A."/>
            <person name="Markowitz V."/>
            <person name="Hugenholtz P."/>
            <person name="Kyrpides N.C."/>
            <person name="Klenk H.P."/>
            <person name="Lapidus A."/>
        </authorList>
    </citation>
    <scope>NUCLEOTIDE SEQUENCE [LARGE SCALE GENOMIC DNA]</scope>
    <source>
        <strain evidence="2">ATCC 33744 / DSM 2228 / GSL</strain>
    </source>
</reference>
<dbReference type="SUPFAM" id="SSF110391">
    <property type="entry name" value="GlpP-like"/>
    <property type="match status" value="1"/>
</dbReference>
<dbReference type="AlphaFoldDB" id="E3DLL2"/>
<sequence length="190" mass="21386">MSYLAKILNQSPVIAAVKSISDIQKVPEKINVILILYTDIFYLEKMIDLAVAKDLLVLLHVDLFKGLSRDEYGIKYLAQKTGIDGIVSTKGYLIKAAKKHNLIAVQRLFILDSSAFEKALRIVNDAQPDFIEVLPGLVYPRIAKKLRRRINQPLIAGGMIEKTKDIDDILAAKAIAISTSNKKLWTYRNY</sequence>
<dbReference type="GO" id="GO:0006355">
    <property type="term" value="P:regulation of DNA-templated transcription"/>
    <property type="evidence" value="ECO:0007669"/>
    <property type="project" value="InterPro"/>
</dbReference>
<reference evidence="2" key="1">
    <citation type="submission" date="2010-10" db="EMBL/GenBank/DDBJ databases">
        <title>The complete genome of Halanaerobium praevalens DSM 2228.</title>
        <authorList>
            <consortium name="US DOE Joint Genome Institute (JGI-PGF)"/>
            <person name="Lucas S."/>
            <person name="Copeland A."/>
            <person name="Lapidus A."/>
            <person name="Glavina del Rio T."/>
            <person name="Dalin E."/>
            <person name="Tice H."/>
            <person name="Bruce D."/>
            <person name="Goodwin L."/>
            <person name="Pitluck S."/>
            <person name="Kyrpides N."/>
            <person name="Mavromatis K."/>
            <person name="Ivanova N."/>
            <person name="Ovchinnikova G."/>
            <person name="Chertkov O."/>
            <person name="Detter J.C."/>
            <person name="Han C."/>
            <person name="Larimer F."/>
            <person name="Land M."/>
            <person name="Hauser L."/>
            <person name="Markowitz V."/>
            <person name="Cheng J.-F."/>
            <person name="Hugenholtz P."/>
            <person name="Woyke T."/>
            <person name="Wu D."/>
            <person name="Tindall B."/>
            <person name="Pomrenke H.G."/>
            <person name="Brambilla E."/>
            <person name="Klenk H.-P."/>
            <person name="Eisen J.A."/>
        </authorList>
    </citation>
    <scope>NUCLEOTIDE SEQUENCE [LARGE SCALE GENOMIC DNA]</scope>
    <source>
        <strain evidence="2">ATCC 33744 / DSM 2228 / GSL</strain>
    </source>
</reference>
<dbReference type="PIRSF" id="PIRSF016897">
    <property type="entry name" value="GlpP"/>
    <property type="match status" value="1"/>
</dbReference>
<dbReference type="PANTHER" id="PTHR35787:SF1">
    <property type="entry name" value="GLYCEROL UPTAKE OPERON ANTITERMINATOR REGULATORY PROTEIN"/>
    <property type="match status" value="1"/>
</dbReference>
<dbReference type="RefSeq" id="WP_014552227.1">
    <property type="nucleotide sequence ID" value="NC_017455.1"/>
</dbReference>
<dbReference type="HOGENOM" id="CLU_111516_0_1_9"/>
<dbReference type="EMBL" id="CP002175">
    <property type="protein sequence ID" value="ADO76192.1"/>
    <property type="molecule type" value="Genomic_DNA"/>
</dbReference>
<evidence type="ECO:0000313" key="1">
    <source>
        <dbReference type="EMBL" id="ADO76192.1"/>
    </source>
</evidence>
<proteinExistence type="predicted"/>
<gene>
    <name evidence="1" type="ordered locus">Hprae_0031</name>
</gene>
<protein>
    <submittedName>
        <fullName evidence="1">Glycerol-3-phosphate responsive antiterminator, GlpP</fullName>
    </submittedName>
</protein>
<evidence type="ECO:0000313" key="2">
    <source>
        <dbReference type="Proteomes" id="UP000006866"/>
    </source>
</evidence>
<dbReference type="InterPro" id="IPR006699">
    <property type="entry name" value="GlpP"/>
</dbReference>